<dbReference type="Proteomes" id="UP001391051">
    <property type="component" value="Unassembled WGS sequence"/>
</dbReference>
<proteinExistence type="predicted"/>
<sequence>MFGRKVHVFINAAQSESHTLHVAALVGDVKLVEALLDLGFLQKTSRLVVLTRRQETALHYDAAHPGDNTTVLELLLARGARLGAEALSGKAVLKFGLNALEVAVWNQHSPANAKFLLRYAVQNNRLEATNWQEMIDRKLYWDHMSPAELAVVESMDLVSEEQMKSSLLRMVNKNPEDDLPTVMFLPWDECDINEPYHYWAPETILQAILSANKTQHYFKTLLQYRDWDLEASDVKGRTALTYAIYYRRYEAAHMLMERNAVWKFRSCTEKLAMAAWLRENPQAEGRCLSWAARLEGMS</sequence>
<gene>
    <name evidence="3" type="ORF">PG986_001306</name>
</gene>
<evidence type="ECO:0000313" key="4">
    <source>
        <dbReference type="Proteomes" id="UP001391051"/>
    </source>
</evidence>
<accession>A0ABR1QWK4</accession>
<organism evidence="3 4">
    <name type="scientific">Apiospora aurea</name>
    <dbReference type="NCBI Taxonomy" id="335848"/>
    <lineage>
        <taxon>Eukaryota</taxon>
        <taxon>Fungi</taxon>
        <taxon>Dikarya</taxon>
        <taxon>Ascomycota</taxon>
        <taxon>Pezizomycotina</taxon>
        <taxon>Sordariomycetes</taxon>
        <taxon>Xylariomycetidae</taxon>
        <taxon>Amphisphaeriales</taxon>
        <taxon>Apiosporaceae</taxon>
        <taxon>Apiospora</taxon>
    </lineage>
</organism>
<dbReference type="Gene3D" id="1.25.40.20">
    <property type="entry name" value="Ankyrin repeat-containing domain"/>
    <property type="match status" value="2"/>
</dbReference>
<dbReference type="PANTHER" id="PTHR24198">
    <property type="entry name" value="ANKYRIN REPEAT AND PROTEIN KINASE DOMAIN-CONTAINING PROTEIN"/>
    <property type="match status" value="1"/>
</dbReference>
<keyword evidence="1" id="KW-0677">Repeat</keyword>
<dbReference type="SUPFAM" id="SSF48403">
    <property type="entry name" value="Ankyrin repeat"/>
    <property type="match status" value="1"/>
</dbReference>
<evidence type="ECO:0000256" key="2">
    <source>
        <dbReference type="ARBA" id="ARBA00023043"/>
    </source>
</evidence>
<evidence type="ECO:0000256" key="1">
    <source>
        <dbReference type="ARBA" id="ARBA00022737"/>
    </source>
</evidence>
<dbReference type="EMBL" id="JAQQWE010000001">
    <property type="protein sequence ID" value="KAK7967029.1"/>
    <property type="molecule type" value="Genomic_DNA"/>
</dbReference>
<evidence type="ECO:0000313" key="3">
    <source>
        <dbReference type="EMBL" id="KAK7967029.1"/>
    </source>
</evidence>
<comment type="caution">
    <text evidence="3">The sequence shown here is derived from an EMBL/GenBank/DDBJ whole genome shotgun (WGS) entry which is preliminary data.</text>
</comment>
<dbReference type="GeneID" id="92070590"/>
<dbReference type="SMART" id="SM00248">
    <property type="entry name" value="ANK"/>
    <property type="match status" value="4"/>
</dbReference>
<evidence type="ECO:0008006" key="5">
    <source>
        <dbReference type="Google" id="ProtNLM"/>
    </source>
</evidence>
<dbReference type="Pfam" id="PF12796">
    <property type="entry name" value="Ank_2"/>
    <property type="match status" value="1"/>
</dbReference>
<protein>
    <recommendedName>
        <fullName evidence="5">Ankyrin repeat protein</fullName>
    </recommendedName>
</protein>
<dbReference type="InterPro" id="IPR002110">
    <property type="entry name" value="Ankyrin_rpt"/>
</dbReference>
<keyword evidence="2" id="KW-0040">ANK repeat</keyword>
<keyword evidence="4" id="KW-1185">Reference proteome</keyword>
<dbReference type="RefSeq" id="XP_066706421.1">
    <property type="nucleotide sequence ID" value="XM_066837528.1"/>
</dbReference>
<dbReference type="InterPro" id="IPR036770">
    <property type="entry name" value="Ankyrin_rpt-contain_sf"/>
</dbReference>
<reference evidence="3 4" key="1">
    <citation type="submission" date="2023-01" db="EMBL/GenBank/DDBJ databases">
        <title>Analysis of 21 Apiospora genomes using comparative genomics revels a genus with tremendous synthesis potential of carbohydrate active enzymes and secondary metabolites.</title>
        <authorList>
            <person name="Sorensen T."/>
        </authorList>
    </citation>
    <scope>NUCLEOTIDE SEQUENCE [LARGE SCALE GENOMIC DNA]</scope>
    <source>
        <strain evidence="3 4">CBS 24483</strain>
    </source>
</reference>
<dbReference type="PANTHER" id="PTHR24198:SF165">
    <property type="entry name" value="ANKYRIN REPEAT-CONTAINING PROTEIN-RELATED"/>
    <property type="match status" value="1"/>
</dbReference>
<name>A0ABR1QWK4_9PEZI</name>